<protein>
    <submittedName>
        <fullName evidence="1">Uncharacterized protein</fullName>
    </submittedName>
</protein>
<dbReference type="GeneID" id="87809824"/>
<organism evidence="1 2">
    <name type="scientific">Vanrija pseudolonga</name>
    <dbReference type="NCBI Taxonomy" id="143232"/>
    <lineage>
        <taxon>Eukaryota</taxon>
        <taxon>Fungi</taxon>
        <taxon>Dikarya</taxon>
        <taxon>Basidiomycota</taxon>
        <taxon>Agaricomycotina</taxon>
        <taxon>Tremellomycetes</taxon>
        <taxon>Trichosporonales</taxon>
        <taxon>Trichosporonaceae</taxon>
        <taxon>Vanrija</taxon>
    </lineage>
</organism>
<accession>A0AAF0YE17</accession>
<dbReference type="Proteomes" id="UP000827549">
    <property type="component" value="Chromosome 4"/>
</dbReference>
<dbReference type="AlphaFoldDB" id="A0AAF0YE17"/>
<gene>
    <name evidence="1" type="ORF">LOC62_04G006602</name>
</gene>
<dbReference type="EMBL" id="CP086717">
    <property type="protein sequence ID" value="WOO83121.1"/>
    <property type="molecule type" value="Genomic_DNA"/>
</dbReference>
<proteinExistence type="predicted"/>
<name>A0AAF0YE17_9TREE</name>
<reference evidence="1" key="1">
    <citation type="submission" date="2023-10" db="EMBL/GenBank/DDBJ databases">
        <authorList>
            <person name="Noh H."/>
        </authorList>
    </citation>
    <scope>NUCLEOTIDE SEQUENCE</scope>
    <source>
        <strain evidence="1">DUCC4014</strain>
    </source>
</reference>
<sequence length="276" mass="31427">MPVTINGRIFDDDYAVPPSNAVILQSGAASPGRELHFYFSFHLLQVVSPVCRDMGDLPLPTASQKEIQTIPILEATPKALRLALRLIRNAAEHLIYIANLLSISVIPEQLLSRTNEPALLENTTVTVLFERLVLAVDTGSKRVKEVAAATVYRHFESLDDVTKAWVSEYQEALDEANAAQAFFQARMNSFRKDLVYDLIHKAEFYFTESEREEAVEDIVYFMTRWPVCHHERPLGEDNVVKLLDRCFENREVAFELITGHIKDFQDLLARPNFPVH</sequence>
<dbReference type="RefSeq" id="XP_062629153.1">
    <property type="nucleotide sequence ID" value="XM_062773169.1"/>
</dbReference>
<evidence type="ECO:0000313" key="2">
    <source>
        <dbReference type="Proteomes" id="UP000827549"/>
    </source>
</evidence>
<evidence type="ECO:0000313" key="1">
    <source>
        <dbReference type="EMBL" id="WOO83121.1"/>
    </source>
</evidence>
<keyword evidence="2" id="KW-1185">Reference proteome</keyword>